<dbReference type="EMBL" id="BLSA01000162">
    <property type="protein sequence ID" value="GFP32817.1"/>
    <property type="molecule type" value="Genomic_DNA"/>
</dbReference>
<sequence>SYVESDGPSIVDNRGEYLLDEAPLGQEPKGGQDPVDWIHQKTEESAGYDHLEAEERFEAYLAIEADGVAHMHQPGLHVTFDPAGSLPYPVVDLAVSLLKGGGIDNGGFVASGMEPDAQVSIYYLLEWQVSRRITSLALLGVSLGLAFLVRYEAIFFTIALSVLIALHLRRQERAPYITVEGTLFSFVAPSIYFVFLWVYFNYIIMGDPFFFLSSQYAAFSKEIARIESSLILSTQIGSLSQTMAFIFQSLLGIFPAAFLVGLLLALSGFKGKKIFHYGFLVLIFLIPFLLAIFVYQGTTSGILRYFITVIPFTYASVALLIDRFSAWRKSLQSGLAILLLVAFLISSVAQIVAISTFRYDLVSHEKDFWDALVYNRKMPDFFQEAGAAGAREVVAFLNSAPDLYRDILLDDYNGWAIILLYGDGKVFIDQIDLEFWDALNNPGKYARYILVPDPTVGRAVLDQVNVKYPTLYEQGADFVTLVKNFESPPYYWKLYEVRR</sequence>
<dbReference type="GO" id="GO:0009103">
    <property type="term" value="P:lipopolysaccharide biosynthetic process"/>
    <property type="evidence" value="ECO:0007669"/>
    <property type="project" value="UniProtKB-ARBA"/>
</dbReference>
<comment type="subcellular location">
    <subcellularLocation>
        <location evidence="1">Cell membrane</location>
        <topology evidence="1">Multi-pass membrane protein</topology>
    </subcellularLocation>
</comment>
<feature type="transmembrane region" description="Helical" evidence="9">
    <location>
        <begin position="181"/>
        <end position="204"/>
    </location>
</feature>
<keyword evidence="5 9" id="KW-0812">Transmembrane</keyword>
<organism evidence="10 11">
    <name type="scientific">Candidatus Hakubella thermalkaliphila</name>
    <dbReference type="NCBI Taxonomy" id="2754717"/>
    <lineage>
        <taxon>Bacteria</taxon>
        <taxon>Bacillati</taxon>
        <taxon>Actinomycetota</taxon>
        <taxon>Actinomycetota incertae sedis</taxon>
        <taxon>Candidatus Hakubellales</taxon>
        <taxon>Candidatus Hakubellaceae</taxon>
        <taxon>Candidatus Hakubella</taxon>
    </lineage>
</organism>
<feature type="transmembrane region" description="Helical" evidence="9">
    <location>
        <begin position="302"/>
        <end position="321"/>
    </location>
</feature>
<feature type="transmembrane region" description="Helical" evidence="9">
    <location>
        <begin position="333"/>
        <end position="353"/>
    </location>
</feature>
<feature type="non-terminal residue" evidence="10">
    <location>
        <position position="1"/>
    </location>
</feature>
<proteinExistence type="predicted"/>
<keyword evidence="6 9" id="KW-1133">Transmembrane helix</keyword>
<keyword evidence="4" id="KW-0808">Transferase</keyword>
<evidence type="ECO:0000256" key="5">
    <source>
        <dbReference type="ARBA" id="ARBA00022692"/>
    </source>
</evidence>
<keyword evidence="7 9" id="KW-0472">Membrane</keyword>
<evidence type="ECO:0000256" key="6">
    <source>
        <dbReference type="ARBA" id="ARBA00022989"/>
    </source>
</evidence>
<feature type="transmembrane region" description="Helical" evidence="9">
    <location>
        <begin position="274"/>
        <end position="296"/>
    </location>
</feature>
<dbReference type="Proteomes" id="UP000568877">
    <property type="component" value="Unassembled WGS sequence"/>
</dbReference>
<evidence type="ECO:0000256" key="9">
    <source>
        <dbReference type="SAM" id="Phobius"/>
    </source>
</evidence>
<comment type="caution">
    <text evidence="10">The sequence shown here is derived from an EMBL/GenBank/DDBJ whole genome shotgun (WGS) entry which is preliminary data.</text>
</comment>
<accession>A0A6V8QGB5</accession>
<evidence type="ECO:0000256" key="2">
    <source>
        <dbReference type="ARBA" id="ARBA00022475"/>
    </source>
</evidence>
<dbReference type="GO" id="GO:0016763">
    <property type="term" value="F:pentosyltransferase activity"/>
    <property type="evidence" value="ECO:0007669"/>
    <property type="project" value="TreeGrafter"/>
</dbReference>
<feature type="transmembrane region" description="Helical" evidence="9">
    <location>
        <begin position="153"/>
        <end position="169"/>
    </location>
</feature>
<evidence type="ECO:0000256" key="3">
    <source>
        <dbReference type="ARBA" id="ARBA00022676"/>
    </source>
</evidence>
<evidence type="ECO:0000313" key="11">
    <source>
        <dbReference type="Proteomes" id="UP000568877"/>
    </source>
</evidence>
<gene>
    <name evidence="10" type="ORF">HKBW3S42_01125</name>
</gene>
<feature type="region of interest" description="Disordered" evidence="8">
    <location>
        <begin position="1"/>
        <end position="32"/>
    </location>
</feature>
<evidence type="ECO:0000256" key="4">
    <source>
        <dbReference type="ARBA" id="ARBA00022679"/>
    </source>
</evidence>
<reference evidence="10 11" key="1">
    <citation type="journal article" date="2020" name="Front. Microbiol.">
        <title>Single-cell genomics of novel Actinobacteria with the Wood-Ljungdahl pathway discovered in a serpentinizing system.</title>
        <authorList>
            <person name="Merino N."/>
            <person name="Kawai M."/>
            <person name="Boyd E.S."/>
            <person name="Colman D.R."/>
            <person name="McGlynn S.E."/>
            <person name="Nealson K.H."/>
            <person name="Kurokawa K."/>
            <person name="Hongoh Y."/>
        </authorList>
    </citation>
    <scope>NUCLEOTIDE SEQUENCE [LARGE SCALE GENOMIC DNA]</scope>
    <source>
        <strain evidence="10 11">S42</strain>
    </source>
</reference>
<keyword evidence="3" id="KW-0328">Glycosyltransferase</keyword>
<evidence type="ECO:0008006" key="12">
    <source>
        <dbReference type="Google" id="ProtNLM"/>
    </source>
</evidence>
<dbReference type="InterPro" id="IPR050297">
    <property type="entry name" value="LipidA_mod_glycosyltrf_83"/>
</dbReference>
<dbReference type="PANTHER" id="PTHR33908">
    <property type="entry name" value="MANNOSYLTRANSFERASE YKCB-RELATED"/>
    <property type="match status" value="1"/>
</dbReference>
<dbReference type="PANTHER" id="PTHR33908:SF11">
    <property type="entry name" value="MEMBRANE PROTEIN"/>
    <property type="match status" value="1"/>
</dbReference>
<name>A0A6V8QGB5_9ACTN</name>
<dbReference type="GO" id="GO:0005886">
    <property type="term" value="C:plasma membrane"/>
    <property type="evidence" value="ECO:0007669"/>
    <property type="project" value="UniProtKB-SubCell"/>
</dbReference>
<dbReference type="AlphaFoldDB" id="A0A6V8QGB5"/>
<evidence type="ECO:0000256" key="8">
    <source>
        <dbReference type="SAM" id="MobiDB-lite"/>
    </source>
</evidence>
<evidence type="ECO:0000256" key="7">
    <source>
        <dbReference type="ARBA" id="ARBA00023136"/>
    </source>
</evidence>
<protein>
    <recommendedName>
        <fullName evidence="12">Glycosyltransferase RgtA/B/C/D-like domain-containing protein</fullName>
    </recommendedName>
</protein>
<feature type="transmembrane region" description="Helical" evidence="9">
    <location>
        <begin position="245"/>
        <end position="267"/>
    </location>
</feature>
<evidence type="ECO:0000313" key="10">
    <source>
        <dbReference type="EMBL" id="GFP32817.1"/>
    </source>
</evidence>
<evidence type="ECO:0000256" key="1">
    <source>
        <dbReference type="ARBA" id="ARBA00004651"/>
    </source>
</evidence>
<keyword evidence="2" id="KW-1003">Cell membrane</keyword>